<dbReference type="PANTHER" id="PTHR43135">
    <property type="entry name" value="ALPHA-D-RIBOSE 1-METHYLPHOSPHONATE 5-TRIPHOSPHATE DIPHOSPHATASE"/>
    <property type="match status" value="1"/>
</dbReference>
<evidence type="ECO:0000313" key="7">
    <source>
        <dbReference type="Proteomes" id="UP000295764"/>
    </source>
</evidence>
<evidence type="ECO:0000256" key="2">
    <source>
        <dbReference type="ARBA" id="ARBA00022801"/>
    </source>
</evidence>
<comment type="caution">
    <text evidence="6">The sequence shown here is derived from an EMBL/GenBank/DDBJ whole genome shotgun (WGS) entry which is preliminary data.</text>
</comment>
<sequence length="452" mass="47691">MVPARPDAVTSAGGSAHHERQELLIDHDHPDLDGDRHVLWEHATVLAGAGAAPVPDGAVLVRGERILAVGTRRALASAAPGSTVRVDLDGAFLLPGLVDSHQHVATPPCVPYATAQLEREVYGGVTTIRVMADDLRVVAELARASAAGELPAPDIAFAAFFAGPSFFDDERVRVASAGYEPGTAPWMQAVDTHTDLAQAVAVARGTGARAIKVYADLAPETVGRITDEAHRQGLLVWAHGTVFPSGPSEVVAAGVDSVSHACLLGHEGRPVPAAYAPPRQDIDLDRFRDRVPESVDTLLREMRRRDCVLDATLFVDAHTGTPTPRLSAAARITARAAELGVVVSAGTDFPTTPDDPFPAIHRELALLVEQAGFTPARALAAATVGGAAALGRSADLGRIAPGARADMIATAEDPTSDLSALRSITTTITRGRRLDRRAFDPRARARERTWRP</sequence>
<dbReference type="GO" id="GO:0016810">
    <property type="term" value="F:hydrolase activity, acting on carbon-nitrogen (but not peptide) bonds"/>
    <property type="evidence" value="ECO:0007669"/>
    <property type="project" value="InterPro"/>
</dbReference>
<dbReference type="RefSeq" id="WP_166645759.1">
    <property type="nucleotide sequence ID" value="NZ_SNVW01000012.1"/>
</dbReference>
<dbReference type="Gene3D" id="3.40.50.10910">
    <property type="entry name" value="Amidohydrolase"/>
    <property type="match status" value="1"/>
</dbReference>
<dbReference type="InterPro" id="IPR006680">
    <property type="entry name" value="Amidohydro-rel"/>
</dbReference>
<dbReference type="SUPFAM" id="SSF51556">
    <property type="entry name" value="Metallo-dependent hydrolases"/>
    <property type="match status" value="1"/>
</dbReference>
<dbReference type="EMBL" id="SNVW01000012">
    <property type="protein sequence ID" value="TDN42398.1"/>
    <property type="molecule type" value="Genomic_DNA"/>
</dbReference>
<evidence type="ECO:0000256" key="1">
    <source>
        <dbReference type="ARBA" id="ARBA00022723"/>
    </source>
</evidence>
<keyword evidence="1" id="KW-0479">Metal-binding</keyword>
<dbReference type="Gene3D" id="2.30.40.10">
    <property type="entry name" value="Urease, subunit C, domain 1"/>
    <property type="match status" value="1"/>
</dbReference>
<dbReference type="AlphaFoldDB" id="A0A4R6DEK2"/>
<name>A0A4R6DEK2_9MICO</name>
<evidence type="ECO:0000313" key="6">
    <source>
        <dbReference type="EMBL" id="TDN42398.1"/>
    </source>
</evidence>
<keyword evidence="3" id="KW-0862">Zinc</keyword>
<keyword evidence="2" id="KW-0378">Hydrolase</keyword>
<dbReference type="Gene3D" id="1.20.58.520">
    <property type="entry name" value="Amidohydrolase"/>
    <property type="match status" value="1"/>
</dbReference>
<dbReference type="Pfam" id="PF22039">
    <property type="entry name" value="HUTI_composite_bact"/>
    <property type="match status" value="1"/>
</dbReference>
<proteinExistence type="predicted"/>
<dbReference type="InterPro" id="IPR032466">
    <property type="entry name" value="Metal_Hydrolase"/>
</dbReference>
<dbReference type="Gene3D" id="3.30.110.90">
    <property type="entry name" value="Amidohydrolase"/>
    <property type="match status" value="1"/>
</dbReference>
<accession>A0A4R6DEK2</accession>
<dbReference type="Pfam" id="PF01979">
    <property type="entry name" value="Amidohydro_1"/>
    <property type="match status" value="1"/>
</dbReference>
<dbReference type="InterPro" id="IPR051781">
    <property type="entry name" value="Metallo-dep_Hydrolase"/>
</dbReference>
<feature type="domain" description="Aminodeoxyfutalosine deaminase/Imidazolonepropionase-like composite" evidence="5">
    <location>
        <begin position="57"/>
        <end position="81"/>
    </location>
</feature>
<dbReference type="Proteomes" id="UP000295764">
    <property type="component" value="Unassembled WGS sequence"/>
</dbReference>
<dbReference type="InterPro" id="IPR011059">
    <property type="entry name" value="Metal-dep_hydrolase_composite"/>
</dbReference>
<gene>
    <name evidence="6" type="ORF">EDF64_11241</name>
</gene>
<protein>
    <submittedName>
        <fullName evidence="6">Pro-Hyp dipeptidase</fullName>
    </submittedName>
</protein>
<evidence type="ECO:0000256" key="3">
    <source>
        <dbReference type="ARBA" id="ARBA00022833"/>
    </source>
</evidence>
<dbReference type="GO" id="GO:0046872">
    <property type="term" value="F:metal ion binding"/>
    <property type="evidence" value="ECO:0007669"/>
    <property type="project" value="UniProtKB-KW"/>
</dbReference>
<feature type="domain" description="Amidohydrolase-related" evidence="4">
    <location>
        <begin position="92"/>
        <end position="432"/>
    </location>
</feature>
<dbReference type="SUPFAM" id="SSF51338">
    <property type="entry name" value="Composite domain of metallo-dependent hydrolases"/>
    <property type="match status" value="1"/>
</dbReference>
<dbReference type="InterPro" id="IPR054418">
    <property type="entry name" value="MQNX/HUTI_composite_N"/>
</dbReference>
<organism evidence="6 7">
    <name type="scientific">Curtobacterium flaccumfaciens</name>
    <dbReference type="NCBI Taxonomy" id="2035"/>
    <lineage>
        <taxon>Bacteria</taxon>
        <taxon>Bacillati</taxon>
        <taxon>Actinomycetota</taxon>
        <taxon>Actinomycetes</taxon>
        <taxon>Micrococcales</taxon>
        <taxon>Microbacteriaceae</taxon>
        <taxon>Curtobacterium</taxon>
    </lineage>
</organism>
<reference evidence="6 7" key="1">
    <citation type="submission" date="2019-03" db="EMBL/GenBank/DDBJ databases">
        <title>Genomic analyses of the natural microbiome of Caenorhabditis elegans.</title>
        <authorList>
            <person name="Samuel B."/>
        </authorList>
    </citation>
    <scope>NUCLEOTIDE SEQUENCE [LARGE SCALE GENOMIC DNA]</scope>
    <source>
        <strain evidence="6 7">JUb65</strain>
    </source>
</reference>
<evidence type="ECO:0000259" key="5">
    <source>
        <dbReference type="Pfam" id="PF22039"/>
    </source>
</evidence>
<dbReference type="PANTHER" id="PTHR43135:SF3">
    <property type="entry name" value="ALPHA-D-RIBOSE 1-METHYLPHOSPHONATE 5-TRIPHOSPHATE DIPHOSPHATASE"/>
    <property type="match status" value="1"/>
</dbReference>
<evidence type="ECO:0000259" key="4">
    <source>
        <dbReference type="Pfam" id="PF01979"/>
    </source>
</evidence>